<dbReference type="EMBL" id="PUHY01000014">
    <property type="protein sequence ID" value="PQO30326.1"/>
    <property type="molecule type" value="Genomic_DNA"/>
</dbReference>
<dbReference type="GO" id="GO:0045947">
    <property type="term" value="P:negative regulation of translational initiation"/>
    <property type="evidence" value="ECO:0007669"/>
    <property type="project" value="UniProtKB-UniRule"/>
</dbReference>
<evidence type="ECO:0000313" key="6">
    <source>
        <dbReference type="EMBL" id="PQO30326.1"/>
    </source>
</evidence>
<dbReference type="PANTHER" id="PTHR34984">
    <property type="entry name" value="CARBON STORAGE REGULATOR"/>
    <property type="match status" value="1"/>
</dbReference>
<comment type="subunit">
    <text evidence="4">Homodimer; the beta-strands of each monomer intercalate to form a hydrophobic core, while the alpha-helices form wings that extend away from the core.</text>
</comment>
<dbReference type="RefSeq" id="WP_105332231.1">
    <property type="nucleotide sequence ID" value="NZ_PUHY01000014.1"/>
</dbReference>
<keyword evidence="1 4" id="KW-0963">Cytoplasm</keyword>
<keyword evidence="2 4" id="KW-0810">Translation regulation</keyword>
<keyword evidence="3 4" id="KW-0694">RNA-binding</keyword>
<dbReference type="OrthoDB" id="289081at2"/>
<feature type="region of interest" description="Disordered" evidence="5">
    <location>
        <begin position="48"/>
        <end position="77"/>
    </location>
</feature>
<organism evidence="6 7">
    <name type="scientific">Blastopirellula marina</name>
    <dbReference type="NCBI Taxonomy" id="124"/>
    <lineage>
        <taxon>Bacteria</taxon>
        <taxon>Pseudomonadati</taxon>
        <taxon>Planctomycetota</taxon>
        <taxon>Planctomycetia</taxon>
        <taxon>Pirellulales</taxon>
        <taxon>Pirellulaceae</taxon>
        <taxon>Blastopirellula</taxon>
    </lineage>
</organism>
<name>A0A2S8FDU2_9BACT</name>
<feature type="compositionally biased region" description="Polar residues" evidence="5">
    <location>
        <begin position="68"/>
        <end position="77"/>
    </location>
</feature>
<dbReference type="InterPro" id="IPR003751">
    <property type="entry name" value="CsrA"/>
</dbReference>
<dbReference type="GO" id="GO:0006402">
    <property type="term" value="P:mRNA catabolic process"/>
    <property type="evidence" value="ECO:0007669"/>
    <property type="project" value="InterPro"/>
</dbReference>
<sequence length="77" mass="8303">MLVLSRRVGEKIDIGDGITITVLRVTGKTIRLGIEAPDEVPIRRSEICAPSSWPTPPESDDANPATFDPSQAGNRFA</sequence>
<comment type="function">
    <text evidence="4">A translational regulator that binds mRNA to regulate translation initiation and/or mRNA stability. Usually binds in the 5'-UTR at or near the Shine-Dalgarno sequence preventing ribosome-binding, thus repressing translation. Its main target seems to be the major flagellin gene, while its function is anatagonized by FliW.</text>
</comment>
<reference evidence="6 7" key="1">
    <citation type="submission" date="2018-02" db="EMBL/GenBank/DDBJ databases">
        <title>Comparative genomes isolates from brazilian mangrove.</title>
        <authorList>
            <person name="Araujo J.E."/>
            <person name="Taketani R.G."/>
            <person name="Silva M.C.P."/>
            <person name="Loureco M.V."/>
            <person name="Andreote F.D."/>
        </authorList>
    </citation>
    <scope>NUCLEOTIDE SEQUENCE [LARGE SCALE GENOMIC DNA]</scope>
    <source>
        <strain evidence="6 7">Hex-1 MGV</strain>
    </source>
</reference>
<comment type="subcellular location">
    <subcellularLocation>
        <location evidence="4">Cytoplasm</location>
    </subcellularLocation>
</comment>
<dbReference type="Gene3D" id="2.60.40.4380">
    <property type="entry name" value="Translational regulator CsrA"/>
    <property type="match status" value="1"/>
</dbReference>
<evidence type="ECO:0000256" key="5">
    <source>
        <dbReference type="SAM" id="MobiDB-lite"/>
    </source>
</evidence>
<comment type="similarity">
    <text evidence="4">Belongs to the CsrA/RsmA family.</text>
</comment>
<comment type="caution">
    <text evidence="6">The sequence shown here is derived from an EMBL/GenBank/DDBJ whole genome shotgun (WGS) entry which is preliminary data.</text>
</comment>
<evidence type="ECO:0000313" key="7">
    <source>
        <dbReference type="Proteomes" id="UP000238322"/>
    </source>
</evidence>
<evidence type="ECO:0000256" key="1">
    <source>
        <dbReference type="ARBA" id="ARBA00022490"/>
    </source>
</evidence>
<dbReference type="GO" id="GO:0005829">
    <property type="term" value="C:cytosol"/>
    <property type="evidence" value="ECO:0007669"/>
    <property type="project" value="TreeGrafter"/>
</dbReference>
<dbReference type="GO" id="GO:0006109">
    <property type="term" value="P:regulation of carbohydrate metabolic process"/>
    <property type="evidence" value="ECO:0007669"/>
    <property type="project" value="InterPro"/>
</dbReference>
<dbReference type="InterPro" id="IPR036107">
    <property type="entry name" value="CsrA_sf"/>
</dbReference>
<evidence type="ECO:0000256" key="2">
    <source>
        <dbReference type="ARBA" id="ARBA00022845"/>
    </source>
</evidence>
<dbReference type="GO" id="GO:1902208">
    <property type="term" value="P:regulation of bacterial-type flagellum assembly"/>
    <property type="evidence" value="ECO:0007669"/>
    <property type="project" value="UniProtKB-UniRule"/>
</dbReference>
<protein>
    <recommendedName>
        <fullName evidence="4">Translational regulator CsrA</fullName>
    </recommendedName>
</protein>
<dbReference type="PANTHER" id="PTHR34984:SF1">
    <property type="entry name" value="CARBON STORAGE REGULATOR"/>
    <property type="match status" value="1"/>
</dbReference>
<evidence type="ECO:0000256" key="4">
    <source>
        <dbReference type="HAMAP-Rule" id="MF_00167"/>
    </source>
</evidence>
<accession>A0A2S8FDU2</accession>
<dbReference type="AlphaFoldDB" id="A0A2S8FDU2"/>
<dbReference type="SUPFAM" id="SSF117130">
    <property type="entry name" value="CsrA-like"/>
    <property type="match status" value="1"/>
</dbReference>
<dbReference type="GO" id="GO:0048027">
    <property type="term" value="F:mRNA 5'-UTR binding"/>
    <property type="evidence" value="ECO:0007669"/>
    <property type="project" value="UniProtKB-UniRule"/>
</dbReference>
<keyword evidence="4" id="KW-1005">Bacterial flagellum biogenesis</keyword>
<gene>
    <name evidence="4" type="primary">csrA</name>
    <name evidence="6" type="ORF">C5Y83_23455</name>
</gene>
<dbReference type="HAMAP" id="MF_00167">
    <property type="entry name" value="CsrA"/>
    <property type="match status" value="1"/>
</dbReference>
<dbReference type="Proteomes" id="UP000238322">
    <property type="component" value="Unassembled WGS sequence"/>
</dbReference>
<keyword evidence="4" id="KW-0678">Repressor</keyword>
<dbReference type="Pfam" id="PF02599">
    <property type="entry name" value="CsrA"/>
    <property type="match status" value="1"/>
</dbReference>
<proteinExistence type="inferred from homology"/>
<evidence type="ECO:0000256" key="3">
    <source>
        <dbReference type="ARBA" id="ARBA00022884"/>
    </source>
</evidence>
<dbReference type="GO" id="GO:0044781">
    <property type="term" value="P:bacterial-type flagellum organization"/>
    <property type="evidence" value="ECO:0007669"/>
    <property type="project" value="UniProtKB-KW"/>
</dbReference>